<dbReference type="SUPFAM" id="SSF54690">
    <property type="entry name" value="Molybdopterin synthase subunit MoaE"/>
    <property type="match status" value="1"/>
</dbReference>
<dbReference type="InterPro" id="IPR036563">
    <property type="entry name" value="MoaE_sf"/>
</dbReference>
<comment type="function">
    <text evidence="4">Catalytic subunit of the molybdopterin synthase complex, a complex that catalyzes the conversion of precursor Z into molybdopterin. Acts by mediating the incorporation of 2 sulfur atoms from thiocarboxylated MOCS2A into precursor Z to generate a dithiolene group.</text>
</comment>
<dbReference type="EC" id="2.8.1.12" evidence="4"/>
<dbReference type="Pfam" id="PF02391">
    <property type="entry name" value="MoaE"/>
    <property type="match status" value="1"/>
</dbReference>
<comment type="subunit">
    <text evidence="4">Heterotetramer; composed of 2 small (MOCS2A) and 2 large (MOCS2B) subunits.</text>
</comment>
<dbReference type="OrthoDB" id="5531344at2759"/>
<dbReference type="GO" id="GO:0030366">
    <property type="term" value="F:molybdopterin synthase activity"/>
    <property type="evidence" value="ECO:0007669"/>
    <property type="project" value="UniProtKB-UniRule"/>
</dbReference>
<keyword evidence="1 4" id="KW-0963">Cytoplasm</keyword>
<dbReference type="STRING" id="78915.A0A4P9XGC3"/>
<dbReference type="InterPro" id="IPR003448">
    <property type="entry name" value="Mopterin_biosynth_MoaE"/>
</dbReference>
<evidence type="ECO:0000313" key="5">
    <source>
        <dbReference type="EMBL" id="RKP04685.1"/>
    </source>
</evidence>
<gene>
    <name evidence="5" type="ORF">THASP1DRAFT_20858</name>
</gene>
<dbReference type="InterPro" id="IPR028888">
    <property type="entry name" value="MOCS2B_euk"/>
</dbReference>
<organism evidence="5 6">
    <name type="scientific">Thamnocephalis sphaerospora</name>
    <dbReference type="NCBI Taxonomy" id="78915"/>
    <lineage>
        <taxon>Eukaryota</taxon>
        <taxon>Fungi</taxon>
        <taxon>Fungi incertae sedis</taxon>
        <taxon>Zoopagomycota</taxon>
        <taxon>Zoopagomycotina</taxon>
        <taxon>Zoopagomycetes</taxon>
        <taxon>Zoopagales</taxon>
        <taxon>Sigmoideomycetaceae</taxon>
        <taxon>Thamnocephalis</taxon>
    </lineage>
</organism>
<dbReference type="PANTHER" id="PTHR23404">
    <property type="entry name" value="MOLYBDOPTERIN SYNTHASE RELATED"/>
    <property type="match status" value="1"/>
</dbReference>
<dbReference type="GO" id="GO:1990140">
    <property type="term" value="C:molybdopterin synthase complex"/>
    <property type="evidence" value="ECO:0007669"/>
    <property type="project" value="UniProtKB-UniRule"/>
</dbReference>
<comment type="catalytic activity">
    <reaction evidence="4">
        <text>2 [molybdopterin-synthase sulfur-carrier protein]-C-terminal-Gly-aminoethanethioate + cyclic pyranopterin phosphate + H2O = molybdopterin + 2 [molybdopterin-synthase sulfur-carrier protein]-C-terminal Gly-Gly + 2 H(+)</text>
        <dbReference type="Rhea" id="RHEA:26333"/>
        <dbReference type="Rhea" id="RHEA-COMP:12202"/>
        <dbReference type="Rhea" id="RHEA-COMP:19907"/>
        <dbReference type="ChEBI" id="CHEBI:15377"/>
        <dbReference type="ChEBI" id="CHEBI:15378"/>
        <dbReference type="ChEBI" id="CHEBI:58698"/>
        <dbReference type="ChEBI" id="CHEBI:59648"/>
        <dbReference type="ChEBI" id="CHEBI:90778"/>
        <dbReference type="ChEBI" id="CHEBI:232372"/>
        <dbReference type="EC" id="2.8.1.12"/>
    </reaction>
</comment>
<evidence type="ECO:0000256" key="3">
    <source>
        <dbReference type="ARBA" id="ARBA00023150"/>
    </source>
</evidence>
<dbReference type="UniPathway" id="UPA00344"/>
<feature type="binding site" evidence="4">
    <location>
        <position position="136"/>
    </location>
    <ligand>
        <name>substrate</name>
    </ligand>
</feature>
<comment type="subcellular location">
    <subcellularLocation>
        <location evidence="4">Cytoplasm</location>
    </subcellularLocation>
</comment>
<evidence type="ECO:0000256" key="2">
    <source>
        <dbReference type="ARBA" id="ARBA00022679"/>
    </source>
</evidence>
<comment type="pathway">
    <text evidence="4">Cofactor biosynthesis; molybdopterin biosynthesis.</text>
</comment>
<sequence>MALPSNDAKSLPTQQPTAIGDDLYVVTDTRLSLEQLADQVRDDGAGAVVTFSGTTRNHFQGRRVLRLDYEAYAPMAEAEMRKIGDEARSRWALIRIGVWHRTGTVPVGETSIVIAVSSAHRHDALQAASYMIDELKARVPIWKKEVLADGEAEWRANAEAKRSAA</sequence>
<keyword evidence="3 4" id="KW-0501">Molybdenum cofactor biosynthesis</keyword>
<name>A0A4P9XGC3_9FUNG</name>
<dbReference type="GO" id="GO:0006777">
    <property type="term" value="P:Mo-molybdopterin cofactor biosynthetic process"/>
    <property type="evidence" value="ECO:0007669"/>
    <property type="project" value="UniProtKB-UniRule"/>
</dbReference>
<feature type="binding site" evidence="4">
    <location>
        <begin position="143"/>
        <end position="145"/>
    </location>
    <ligand>
        <name>substrate</name>
    </ligand>
</feature>
<dbReference type="EMBL" id="KZ993532">
    <property type="protein sequence ID" value="RKP04685.1"/>
    <property type="molecule type" value="Genomic_DNA"/>
</dbReference>
<evidence type="ECO:0000256" key="4">
    <source>
        <dbReference type="HAMAP-Rule" id="MF_03052"/>
    </source>
</evidence>
<dbReference type="FunFam" id="3.90.1170.40:FF:000002">
    <property type="entry name" value="Molybdopterin synthase catalytic subunit"/>
    <property type="match status" value="1"/>
</dbReference>
<keyword evidence="2 4" id="KW-0808">Transferase</keyword>
<accession>A0A4P9XGC3</accession>
<keyword evidence="6" id="KW-1185">Reference proteome</keyword>
<comment type="similarity">
    <text evidence="4">Belongs to the MoaE family. MOCS2B subfamily.</text>
</comment>
<feature type="binding site" evidence="4">
    <location>
        <begin position="120"/>
        <end position="121"/>
    </location>
    <ligand>
        <name>substrate</name>
    </ligand>
</feature>
<dbReference type="CDD" id="cd00756">
    <property type="entry name" value="MoaE"/>
    <property type="match status" value="1"/>
</dbReference>
<protein>
    <recommendedName>
        <fullName evidence="4">Molybdopterin synthase catalytic subunit</fullName>
        <ecNumber evidence="4">2.8.1.12</ecNumber>
    </recommendedName>
    <alternativeName>
        <fullName evidence="4">Molybdenum cofactor synthesis protein 2 large subunit</fullName>
    </alternativeName>
    <alternativeName>
        <fullName evidence="4">Molybdenum cofactor synthesis protein 2B</fullName>
        <shortName evidence="4">MOCS2B</shortName>
    </alternativeName>
</protein>
<evidence type="ECO:0000313" key="6">
    <source>
        <dbReference type="Proteomes" id="UP000271241"/>
    </source>
</evidence>
<dbReference type="HAMAP" id="MF_03052">
    <property type="entry name" value="MOC2B"/>
    <property type="match status" value="1"/>
</dbReference>
<dbReference type="Proteomes" id="UP000271241">
    <property type="component" value="Unassembled WGS sequence"/>
</dbReference>
<dbReference type="Gene3D" id="3.90.1170.40">
    <property type="entry name" value="Molybdopterin biosynthesis MoaE subunit"/>
    <property type="match status" value="1"/>
</dbReference>
<reference evidence="6" key="1">
    <citation type="journal article" date="2018" name="Nat. Microbiol.">
        <title>Leveraging single-cell genomics to expand the fungal tree of life.</title>
        <authorList>
            <person name="Ahrendt S.R."/>
            <person name="Quandt C.A."/>
            <person name="Ciobanu D."/>
            <person name="Clum A."/>
            <person name="Salamov A."/>
            <person name="Andreopoulos B."/>
            <person name="Cheng J.F."/>
            <person name="Woyke T."/>
            <person name="Pelin A."/>
            <person name="Henrissat B."/>
            <person name="Reynolds N.K."/>
            <person name="Benny G.L."/>
            <person name="Smith M.E."/>
            <person name="James T.Y."/>
            <person name="Grigoriev I.V."/>
        </authorList>
    </citation>
    <scope>NUCLEOTIDE SEQUENCE [LARGE SCALE GENOMIC DNA]</scope>
    <source>
        <strain evidence="6">RSA 1356</strain>
    </source>
</reference>
<dbReference type="AlphaFoldDB" id="A0A4P9XGC3"/>
<proteinExistence type="inferred from homology"/>
<evidence type="ECO:0000256" key="1">
    <source>
        <dbReference type="ARBA" id="ARBA00022490"/>
    </source>
</evidence>